<evidence type="ECO:0008006" key="3">
    <source>
        <dbReference type="Google" id="ProtNLM"/>
    </source>
</evidence>
<keyword evidence="2" id="KW-1185">Reference proteome</keyword>
<dbReference type="EMBL" id="FTNV01000001">
    <property type="protein sequence ID" value="SIR94706.1"/>
    <property type="molecule type" value="Genomic_DNA"/>
</dbReference>
<dbReference type="AlphaFoldDB" id="A0A1N7F335"/>
<accession>A0A1N7F335</accession>
<dbReference type="SUPFAM" id="SSF75005">
    <property type="entry name" value="Arabinanase/levansucrase/invertase"/>
    <property type="match status" value="1"/>
</dbReference>
<gene>
    <name evidence="1" type="ORF">SAMN05421666_0710</name>
</gene>
<organism evidence="1 2">
    <name type="scientific">Roseovarius nanhaiticus</name>
    <dbReference type="NCBI Taxonomy" id="573024"/>
    <lineage>
        <taxon>Bacteria</taxon>
        <taxon>Pseudomonadati</taxon>
        <taxon>Pseudomonadota</taxon>
        <taxon>Alphaproteobacteria</taxon>
        <taxon>Rhodobacterales</taxon>
        <taxon>Roseobacteraceae</taxon>
        <taxon>Roseovarius</taxon>
    </lineage>
</organism>
<protein>
    <recommendedName>
        <fullName evidence="3">Glycosyl hydrolases family 43</fullName>
    </recommendedName>
</protein>
<dbReference type="InterPro" id="IPR023296">
    <property type="entry name" value="Glyco_hydro_beta-prop_sf"/>
</dbReference>
<dbReference type="PANTHER" id="PTHR35279:SF1">
    <property type="entry name" value="ARABINANASE_LEVANSUCRASE_INVERTASE"/>
    <property type="match status" value="1"/>
</dbReference>
<sequence>MKWEKLGLVYGPDGSSSWAKHSALQPTPVALSDRIRVFCGFRDDDGVSRAGYVDVAKDDPTTVLGVSEDPVLDVGDFGTFDQHGVVPCAVVDTEDELRMYYAGYLRGAKVRFQAFCGLAISRDCGASFSRYSQVPILDRTPAEALFRAIHSVLRENGVWRIWYGGGSEFVSGKSKTLPVYNIRYMESEDGIHFPDFGDVAVDISPGEHRVGRPYVINQAGKYRMFFGKGSEARAYQLAYAESDDGYSWIRKDDELGLSFSETEWDSEMMAYPAVISSSGHTYMFYNGNNYGREGFGCAKLISWEG</sequence>
<dbReference type="RefSeq" id="WP_076531007.1">
    <property type="nucleotide sequence ID" value="NZ_FOAC01000001.1"/>
</dbReference>
<evidence type="ECO:0000313" key="2">
    <source>
        <dbReference type="Proteomes" id="UP000186019"/>
    </source>
</evidence>
<dbReference type="PANTHER" id="PTHR35279">
    <property type="match status" value="1"/>
</dbReference>
<name>A0A1N7F335_9RHOB</name>
<proteinExistence type="predicted"/>
<dbReference type="Gene3D" id="2.115.10.20">
    <property type="entry name" value="Glycosyl hydrolase domain, family 43"/>
    <property type="match status" value="2"/>
</dbReference>
<reference evidence="1 2" key="1">
    <citation type="submission" date="2017-01" db="EMBL/GenBank/DDBJ databases">
        <authorList>
            <person name="Mah S.A."/>
            <person name="Swanson W.J."/>
            <person name="Moy G.W."/>
            <person name="Vacquier V.D."/>
        </authorList>
    </citation>
    <scope>NUCLEOTIDE SEQUENCE [LARGE SCALE GENOMIC DNA]</scope>
    <source>
        <strain evidence="1 2">DSM 29590</strain>
    </source>
</reference>
<dbReference type="Proteomes" id="UP000186019">
    <property type="component" value="Unassembled WGS sequence"/>
</dbReference>
<dbReference type="STRING" id="573024.SAMN05216208_1425"/>
<evidence type="ECO:0000313" key="1">
    <source>
        <dbReference type="EMBL" id="SIR94706.1"/>
    </source>
</evidence>
<dbReference type="OrthoDB" id="7064503at2"/>